<dbReference type="Pfam" id="PF02687">
    <property type="entry name" value="FtsX"/>
    <property type="match status" value="2"/>
</dbReference>
<protein>
    <submittedName>
        <fullName evidence="9">FtsX-like permease family protein</fullName>
    </submittedName>
</protein>
<evidence type="ECO:0000256" key="6">
    <source>
        <dbReference type="SAM" id="Phobius"/>
    </source>
</evidence>
<dbReference type="Proteomes" id="UP000468388">
    <property type="component" value="Unassembled WGS sequence"/>
</dbReference>
<dbReference type="InterPro" id="IPR025857">
    <property type="entry name" value="MacB_PCD"/>
</dbReference>
<dbReference type="OrthoDB" id="1451596at2"/>
<dbReference type="AlphaFoldDB" id="A0A6N8J8T5"/>
<keyword evidence="3 6" id="KW-0812">Transmembrane</keyword>
<keyword evidence="4 6" id="KW-1133">Transmembrane helix</keyword>
<gene>
    <name evidence="9" type="ORF">GO495_12330</name>
</gene>
<feature type="domain" description="ABC3 transporter permease C-terminal" evidence="7">
    <location>
        <begin position="685"/>
        <end position="798"/>
    </location>
</feature>
<feature type="domain" description="ABC3 transporter permease C-terminal" evidence="7">
    <location>
        <begin position="296"/>
        <end position="412"/>
    </location>
</feature>
<evidence type="ECO:0000256" key="3">
    <source>
        <dbReference type="ARBA" id="ARBA00022692"/>
    </source>
</evidence>
<evidence type="ECO:0000259" key="7">
    <source>
        <dbReference type="Pfam" id="PF02687"/>
    </source>
</evidence>
<comment type="subcellular location">
    <subcellularLocation>
        <location evidence="1">Cell membrane</location>
        <topology evidence="1">Multi-pass membrane protein</topology>
    </subcellularLocation>
</comment>
<evidence type="ECO:0000256" key="1">
    <source>
        <dbReference type="ARBA" id="ARBA00004651"/>
    </source>
</evidence>
<evidence type="ECO:0000256" key="4">
    <source>
        <dbReference type="ARBA" id="ARBA00022989"/>
    </source>
</evidence>
<feature type="transmembrane region" description="Helical" evidence="6">
    <location>
        <begin position="387"/>
        <end position="409"/>
    </location>
</feature>
<keyword evidence="2" id="KW-1003">Cell membrane</keyword>
<feature type="domain" description="MacB-like periplasmic core" evidence="8">
    <location>
        <begin position="20"/>
        <end position="246"/>
    </location>
</feature>
<proteinExistence type="predicted"/>
<accession>A0A6N8J8T5</accession>
<dbReference type="Pfam" id="PF12704">
    <property type="entry name" value="MacB_PCD"/>
    <property type="match status" value="2"/>
</dbReference>
<dbReference type="InterPro" id="IPR003838">
    <property type="entry name" value="ABC3_permease_C"/>
</dbReference>
<feature type="transmembrane region" description="Helical" evidence="6">
    <location>
        <begin position="21"/>
        <end position="41"/>
    </location>
</feature>
<feature type="transmembrane region" description="Helical" evidence="6">
    <location>
        <begin position="430"/>
        <end position="453"/>
    </location>
</feature>
<evidence type="ECO:0000256" key="5">
    <source>
        <dbReference type="ARBA" id="ARBA00023136"/>
    </source>
</evidence>
<dbReference type="RefSeq" id="WP_157300003.1">
    <property type="nucleotide sequence ID" value="NZ_BAAAZB010000025.1"/>
</dbReference>
<sequence length="805" mass="89396">MIKNYLKIAWRSLARNKMYSLINITGLTVGIACCILIILYVKDELSYDRYNQHYNETYRVVQAFRSAKNVKDLPPPAPEEYQVWGCAPLAPALKADFPEVDKIAQFTSPNTFLLQYRDKHFQENGIVFADSSMFDIFSWKMIYGDKTTALKGVNSIVLTKSVAEKYFGKSNPVGQMIKVDDGNSLMVTGEMEDIPSNSHFTFNGMISMSTFRQMRSEIFNWWGYVDFYTYFTVSAHTDINAMQAKTAAFVQRHNPAGADHSYAIAFEPLKNAYLHSTAKRQPGVTGSLSNVYIFSLVAIFILFIACINFINLSTARSMERAKEIGVRKAVGAHQEGLMFQYLTESVLIAFLATLLGVALAICLLPVVREMAGKPLPLTALLSWKMLLAFLLAPVLVGIPAGIYPAWVLARFKPALVLKGKFHSSGKGIQLRQGLVVFQFSLSIALIACTAIVFSQLNHLRSHDLGFRQDQMLVIDYGGDGNINKNIEAVKAILARNPAVTSITASRAVPGDFLPDATTVIEAPNGDKSSFDPGIYEIDADFLPAYEVKMAAGRAYSKSFSTDSEQAIIINEAAAKMYGYANPADVIGKSFDQWGRKGTVIGVTKDFNYQSLHNKVEPLTIRMAQFYSFNKLSLRVRSEHLSGTIAELQDTWATIAPNRPFLYSFMDKSFNEQYQKDVRFGQIFMTFGFLTIFIACLGLFGLATYSTEKRLKEIGVRKILGASVTNIVTLLSGDFVKLVLIAIIIATPLAWWGMNKWLNDFAYRIAIQWWIFGVAGLMAVAIALLTVGVLALKAATGNPVKSLRAE</sequence>
<comment type="caution">
    <text evidence="9">The sequence shown here is derived from an EMBL/GenBank/DDBJ whole genome shotgun (WGS) entry which is preliminary data.</text>
</comment>
<keyword evidence="10" id="KW-1185">Reference proteome</keyword>
<evidence type="ECO:0000259" key="8">
    <source>
        <dbReference type="Pfam" id="PF12704"/>
    </source>
</evidence>
<dbReference type="EMBL" id="WRXO01000003">
    <property type="protein sequence ID" value="MVT41374.1"/>
    <property type="molecule type" value="Genomic_DNA"/>
</dbReference>
<dbReference type="InterPro" id="IPR050250">
    <property type="entry name" value="Macrolide_Exporter_MacB"/>
</dbReference>
<evidence type="ECO:0000313" key="10">
    <source>
        <dbReference type="Proteomes" id="UP000468388"/>
    </source>
</evidence>
<name>A0A6N8J8T5_9BACT</name>
<feature type="transmembrane region" description="Helical" evidence="6">
    <location>
        <begin position="726"/>
        <end position="748"/>
    </location>
</feature>
<evidence type="ECO:0000256" key="2">
    <source>
        <dbReference type="ARBA" id="ARBA00022475"/>
    </source>
</evidence>
<feature type="transmembrane region" description="Helical" evidence="6">
    <location>
        <begin position="291"/>
        <end position="312"/>
    </location>
</feature>
<dbReference type="GO" id="GO:0022857">
    <property type="term" value="F:transmembrane transporter activity"/>
    <property type="evidence" value="ECO:0007669"/>
    <property type="project" value="TreeGrafter"/>
</dbReference>
<dbReference type="GO" id="GO:0005886">
    <property type="term" value="C:plasma membrane"/>
    <property type="evidence" value="ECO:0007669"/>
    <property type="project" value="UniProtKB-SubCell"/>
</dbReference>
<dbReference type="PANTHER" id="PTHR30572:SF18">
    <property type="entry name" value="ABC-TYPE MACROLIDE FAMILY EXPORT SYSTEM PERMEASE COMPONENT 2"/>
    <property type="match status" value="1"/>
</dbReference>
<keyword evidence="5 6" id="KW-0472">Membrane</keyword>
<feature type="domain" description="MacB-like periplasmic core" evidence="8">
    <location>
        <begin position="446"/>
        <end position="610"/>
    </location>
</feature>
<feature type="transmembrane region" description="Helical" evidence="6">
    <location>
        <begin position="346"/>
        <end position="367"/>
    </location>
</feature>
<organism evidence="9 10">
    <name type="scientific">Chitinophaga oryziterrae</name>
    <dbReference type="NCBI Taxonomy" id="1031224"/>
    <lineage>
        <taxon>Bacteria</taxon>
        <taxon>Pseudomonadati</taxon>
        <taxon>Bacteroidota</taxon>
        <taxon>Chitinophagia</taxon>
        <taxon>Chitinophagales</taxon>
        <taxon>Chitinophagaceae</taxon>
        <taxon>Chitinophaga</taxon>
    </lineage>
</organism>
<reference evidence="9 10" key="1">
    <citation type="submission" date="2019-12" db="EMBL/GenBank/DDBJ databases">
        <title>The draft genomic sequence of strain Chitinophaga oryziterrae JCM 16595.</title>
        <authorList>
            <person name="Zhang X."/>
        </authorList>
    </citation>
    <scope>NUCLEOTIDE SEQUENCE [LARGE SCALE GENOMIC DNA]</scope>
    <source>
        <strain evidence="9 10">JCM 16595</strain>
    </source>
</reference>
<feature type="transmembrane region" description="Helical" evidence="6">
    <location>
        <begin position="768"/>
        <end position="791"/>
    </location>
</feature>
<evidence type="ECO:0000313" key="9">
    <source>
        <dbReference type="EMBL" id="MVT41374.1"/>
    </source>
</evidence>
<dbReference type="PANTHER" id="PTHR30572">
    <property type="entry name" value="MEMBRANE COMPONENT OF TRANSPORTER-RELATED"/>
    <property type="match status" value="1"/>
</dbReference>
<dbReference type="PROSITE" id="PS51257">
    <property type="entry name" value="PROKAR_LIPOPROTEIN"/>
    <property type="match status" value="1"/>
</dbReference>
<feature type="transmembrane region" description="Helical" evidence="6">
    <location>
        <begin position="682"/>
        <end position="705"/>
    </location>
</feature>